<dbReference type="InterPro" id="IPR018060">
    <property type="entry name" value="HTH_AraC"/>
</dbReference>
<evidence type="ECO:0000256" key="1">
    <source>
        <dbReference type="ARBA" id="ARBA00023015"/>
    </source>
</evidence>
<feature type="domain" description="HTH araC/xylS-type" evidence="4">
    <location>
        <begin position="215"/>
        <end position="313"/>
    </location>
</feature>
<name>A0A0F7JZ84_9GAMM</name>
<dbReference type="OrthoDB" id="8766450at2"/>
<dbReference type="Proteomes" id="UP000034410">
    <property type="component" value="Chromosome"/>
</dbReference>
<dbReference type="PANTHER" id="PTHR47893:SF1">
    <property type="entry name" value="REGULATORY PROTEIN PCHR"/>
    <property type="match status" value="1"/>
</dbReference>
<dbReference type="InterPro" id="IPR009057">
    <property type="entry name" value="Homeodomain-like_sf"/>
</dbReference>
<evidence type="ECO:0000313" key="5">
    <source>
        <dbReference type="EMBL" id="AKH20584.1"/>
    </source>
</evidence>
<evidence type="ECO:0000313" key="6">
    <source>
        <dbReference type="Proteomes" id="UP000034410"/>
    </source>
</evidence>
<organism evidence="5 6">
    <name type="scientific">Sedimenticola thiotaurini</name>
    <dbReference type="NCBI Taxonomy" id="1543721"/>
    <lineage>
        <taxon>Bacteria</taxon>
        <taxon>Pseudomonadati</taxon>
        <taxon>Pseudomonadota</taxon>
        <taxon>Gammaproteobacteria</taxon>
        <taxon>Chromatiales</taxon>
        <taxon>Sedimenticolaceae</taxon>
        <taxon>Sedimenticola</taxon>
    </lineage>
</organism>
<dbReference type="KEGG" id="seds:AAY24_09700"/>
<keyword evidence="3" id="KW-0804">Transcription</keyword>
<reference evidence="5 6" key="1">
    <citation type="journal article" date="2015" name="Genome Announc.">
        <title>Complete Genome Sequence of Sedimenticola thiotaurini Strain SIP-G1, a Polyphosphate- and Polyhydroxyalkanoate-Accumulating Sulfur-Oxidizing Gammaproteobacterium Isolated from Salt Marsh Sediments.</title>
        <authorList>
            <person name="Flood B.E."/>
            <person name="Jones D.S."/>
            <person name="Bailey J.V."/>
        </authorList>
    </citation>
    <scope>NUCLEOTIDE SEQUENCE [LARGE SCALE GENOMIC DNA]</scope>
    <source>
        <strain evidence="5 6">SIP-G1</strain>
    </source>
</reference>
<dbReference type="PROSITE" id="PS00041">
    <property type="entry name" value="HTH_ARAC_FAMILY_1"/>
    <property type="match status" value="1"/>
</dbReference>
<gene>
    <name evidence="5" type="ORF">AAY24_09700</name>
</gene>
<proteinExistence type="predicted"/>
<dbReference type="SMART" id="SM00342">
    <property type="entry name" value="HTH_ARAC"/>
    <property type="match status" value="1"/>
</dbReference>
<dbReference type="RefSeq" id="WP_046859517.1">
    <property type="nucleotide sequence ID" value="NZ_CP011412.1"/>
</dbReference>
<dbReference type="GO" id="GO:0043565">
    <property type="term" value="F:sequence-specific DNA binding"/>
    <property type="evidence" value="ECO:0007669"/>
    <property type="project" value="InterPro"/>
</dbReference>
<evidence type="ECO:0000259" key="4">
    <source>
        <dbReference type="PROSITE" id="PS01124"/>
    </source>
</evidence>
<dbReference type="Pfam" id="PF12833">
    <property type="entry name" value="HTH_18"/>
    <property type="match status" value="1"/>
</dbReference>
<dbReference type="PANTHER" id="PTHR47893">
    <property type="entry name" value="REGULATORY PROTEIN PCHR"/>
    <property type="match status" value="1"/>
</dbReference>
<sequence>MRELHPLRNRDPAHPIDHGTSVIDYIEGRCSFSNLGLDLSIHTNDSLERLTGHQQFSIPPKITVALMLEGDLEATINGHPVYMTSHDGPSGYLWINSREARLDRWTRAGQRIRKINISLPFAQLLQFVDLSETCLVNLSDEALADVQLLRWKPNAQSLRFAEEIFASDLEHSAIGRLTGGMAALGLLRQALMQSEPDSPDTQGQTLNSRDAKRARMLRDFILEHIEETLSVETLARNSSMSPSTLQRLFKRAYGSTIMEFIRTRRLEQARQKLLEDGITVGEAAHCAGYSSTANFSTAFQRAFGYPPSACIGKSGK</sequence>
<evidence type="ECO:0000256" key="3">
    <source>
        <dbReference type="ARBA" id="ARBA00023163"/>
    </source>
</evidence>
<accession>A0A0F7JZ84</accession>
<keyword evidence="6" id="KW-1185">Reference proteome</keyword>
<evidence type="ECO:0000256" key="2">
    <source>
        <dbReference type="ARBA" id="ARBA00023125"/>
    </source>
</evidence>
<dbReference type="EMBL" id="CP011412">
    <property type="protein sequence ID" value="AKH20584.1"/>
    <property type="molecule type" value="Genomic_DNA"/>
</dbReference>
<dbReference type="SUPFAM" id="SSF46689">
    <property type="entry name" value="Homeodomain-like"/>
    <property type="match status" value="2"/>
</dbReference>
<dbReference type="Gene3D" id="1.10.10.60">
    <property type="entry name" value="Homeodomain-like"/>
    <property type="match status" value="1"/>
</dbReference>
<protein>
    <recommendedName>
        <fullName evidence="4">HTH araC/xylS-type domain-containing protein</fullName>
    </recommendedName>
</protein>
<dbReference type="PROSITE" id="PS01124">
    <property type="entry name" value="HTH_ARAC_FAMILY_2"/>
    <property type="match status" value="1"/>
</dbReference>
<dbReference type="InterPro" id="IPR018062">
    <property type="entry name" value="HTH_AraC-typ_CS"/>
</dbReference>
<dbReference type="AlphaFoldDB" id="A0A0F7JZ84"/>
<keyword evidence="2" id="KW-0238">DNA-binding</keyword>
<dbReference type="InterPro" id="IPR053142">
    <property type="entry name" value="PchR_regulatory_protein"/>
</dbReference>
<keyword evidence="1" id="KW-0805">Transcription regulation</keyword>
<dbReference type="GO" id="GO:0003700">
    <property type="term" value="F:DNA-binding transcription factor activity"/>
    <property type="evidence" value="ECO:0007669"/>
    <property type="project" value="InterPro"/>
</dbReference>